<feature type="transmembrane region" description="Helical" evidence="1">
    <location>
        <begin position="12"/>
        <end position="32"/>
    </location>
</feature>
<protein>
    <submittedName>
        <fullName evidence="2">Putative membrane protein</fullName>
    </submittedName>
</protein>
<dbReference type="OrthoDB" id="826511at2"/>
<evidence type="ECO:0000256" key="1">
    <source>
        <dbReference type="SAM" id="Phobius"/>
    </source>
</evidence>
<feature type="transmembrane region" description="Helical" evidence="1">
    <location>
        <begin position="44"/>
        <end position="64"/>
    </location>
</feature>
<keyword evidence="3" id="KW-1185">Reference proteome</keyword>
<keyword evidence="1" id="KW-0472">Membrane</keyword>
<dbReference type="STRING" id="665118.SAMN02983003_2344"/>
<feature type="transmembrane region" description="Helical" evidence="1">
    <location>
        <begin position="128"/>
        <end position="146"/>
    </location>
</feature>
<reference evidence="2 3" key="1">
    <citation type="submission" date="2016-11" db="EMBL/GenBank/DDBJ databases">
        <authorList>
            <person name="Jaros S."/>
            <person name="Januszkiewicz K."/>
            <person name="Wedrychowicz H."/>
        </authorList>
    </citation>
    <scope>NUCLEOTIDE SEQUENCE [LARGE SCALE GENOMIC DNA]</scope>
    <source>
        <strain evidence="2 3">ATCC 23634</strain>
    </source>
</reference>
<keyword evidence="1" id="KW-1133">Transmembrane helix</keyword>
<keyword evidence="1" id="KW-0812">Transmembrane</keyword>
<gene>
    <name evidence="2" type="ORF">SAMN02983003_2344</name>
</gene>
<feature type="transmembrane region" description="Helical" evidence="1">
    <location>
        <begin position="76"/>
        <end position="98"/>
    </location>
</feature>
<dbReference type="Pfam" id="PF09980">
    <property type="entry name" value="DUF2214"/>
    <property type="match status" value="1"/>
</dbReference>
<sequence>MGDIVLTIAHHLGVFAVVAMLGAEFAVLRAGVTPNAVRLLGRLDAIYGGAAILVLLAGFGRVFHNEANFYLANPVFWTKIGLFVVVGLLSVPPTLAFLRWNKALKADAAFTVPAGDLKRVRTLLHAELGLLFLIPIAAALMARGIGL</sequence>
<dbReference type="EMBL" id="FPKU01000002">
    <property type="protein sequence ID" value="SFZ85029.1"/>
    <property type="molecule type" value="Genomic_DNA"/>
</dbReference>
<accession>A0A1K2HYI3</accession>
<evidence type="ECO:0000313" key="3">
    <source>
        <dbReference type="Proteomes" id="UP000183447"/>
    </source>
</evidence>
<evidence type="ECO:0000313" key="2">
    <source>
        <dbReference type="EMBL" id="SFZ85029.1"/>
    </source>
</evidence>
<dbReference type="RefSeq" id="WP_072343001.1">
    <property type="nucleotide sequence ID" value="NZ_FPKU01000002.1"/>
</dbReference>
<dbReference type="AlphaFoldDB" id="A0A1K2HYI3"/>
<dbReference type="InterPro" id="IPR018706">
    <property type="entry name" value="DUF2214_membrane"/>
</dbReference>
<name>A0A1K2HYI3_9HYPH</name>
<proteinExistence type="predicted"/>
<organism evidence="2 3">
    <name type="scientific">Devosia enhydra</name>
    <dbReference type="NCBI Taxonomy" id="665118"/>
    <lineage>
        <taxon>Bacteria</taxon>
        <taxon>Pseudomonadati</taxon>
        <taxon>Pseudomonadota</taxon>
        <taxon>Alphaproteobacteria</taxon>
        <taxon>Hyphomicrobiales</taxon>
        <taxon>Devosiaceae</taxon>
        <taxon>Devosia</taxon>
    </lineage>
</organism>
<dbReference type="Proteomes" id="UP000183447">
    <property type="component" value="Unassembled WGS sequence"/>
</dbReference>